<name>A0A5E4WF05_9BURK</name>
<dbReference type="OrthoDB" id="8719074at2"/>
<dbReference type="Proteomes" id="UP000414233">
    <property type="component" value="Unassembled WGS sequence"/>
</dbReference>
<dbReference type="InterPro" id="IPR021439">
    <property type="entry name" value="DUF3088"/>
</dbReference>
<protein>
    <recommendedName>
        <fullName evidence="3">DUF3088 domain-containing protein</fullName>
    </recommendedName>
</protein>
<evidence type="ECO:0000313" key="1">
    <source>
        <dbReference type="EMBL" id="VVE21615.1"/>
    </source>
</evidence>
<reference evidence="1 2" key="1">
    <citation type="submission" date="2019-08" db="EMBL/GenBank/DDBJ databases">
        <authorList>
            <person name="Peeters C."/>
        </authorList>
    </citation>
    <scope>NUCLEOTIDE SEQUENCE [LARGE SCALE GENOMIC DNA]</scope>
    <source>
        <strain evidence="1 2">LMG 30175</strain>
    </source>
</reference>
<dbReference type="Pfam" id="PF11287">
    <property type="entry name" value="DUF3088"/>
    <property type="match status" value="1"/>
</dbReference>
<evidence type="ECO:0008006" key="3">
    <source>
        <dbReference type="Google" id="ProtNLM"/>
    </source>
</evidence>
<accession>A0A5E4WF05</accession>
<keyword evidence="2" id="KW-1185">Reference proteome</keyword>
<proteinExistence type="predicted"/>
<sequence length="114" mass="12595">MKDQLFILRPGFFKESEGPFYCGDSVSVEGLLGFYPQLRHAVDVVYVDAARPRVPIVKLIGEDNQSAPVLVLSPESGPACDGVDIRVSGEMRFIDSPDHIRRYLSSKYGVAHQA</sequence>
<organism evidence="1 2">
    <name type="scientific">Pandoraea terrae</name>
    <dbReference type="NCBI Taxonomy" id="1537710"/>
    <lineage>
        <taxon>Bacteria</taxon>
        <taxon>Pseudomonadati</taxon>
        <taxon>Pseudomonadota</taxon>
        <taxon>Betaproteobacteria</taxon>
        <taxon>Burkholderiales</taxon>
        <taxon>Burkholderiaceae</taxon>
        <taxon>Pandoraea</taxon>
    </lineage>
</organism>
<gene>
    <name evidence="1" type="ORF">PTE30175_03088</name>
</gene>
<dbReference type="RefSeq" id="WP_150697939.1">
    <property type="nucleotide sequence ID" value="NZ_CABPRZ010000012.1"/>
</dbReference>
<dbReference type="EMBL" id="CABPRZ010000012">
    <property type="protein sequence ID" value="VVE21615.1"/>
    <property type="molecule type" value="Genomic_DNA"/>
</dbReference>
<dbReference type="AlphaFoldDB" id="A0A5E4WF05"/>
<evidence type="ECO:0000313" key="2">
    <source>
        <dbReference type="Proteomes" id="UP000414233"/>
    </source>
</evidence>